<dbReference type="eggNOG" id="KOG2249">
    <property type="taxonomic scope" value="Eukaryota"/>
</dbReference>
<reference evidence="5" key="1">
    <citation type="submission" date="2011-05" db="EMBL/GenBank/DDBJ databases">
        <title>Insights into the evolution of the great apes provided by the gorilla genome.</title>
        <authorList>
            <person name="Scally A."/>
        </authorList>
    </citation>
    <scope>NUCLEOTIDE SEQUENCE [LARGE SCALE GENOMIC DNA]</scope>
</reference>
<dbReference type="AlphaFoldDB" id="G3SG85"/>
<feature type="region of interest" description="Disordered" evidence="3">
    <location>
        <begin position="1"/>
        <end position="68"/>
    </location>
</feature>
<dbReference type="STRING" id="9593.ENSGGOP00000027121"/>
<feature type="compositionally biased region" description="Basic and acidic residues" evidence="3">
    <location>
        <begin position="151"/>
        <end position="163"/>
    </location>
</feature>
<dbReference type="InterPro" id="IPR036397">
    <property type="entry name" value="RNaseH_sf"/>
</dbReference>
<dbReference type="GO" id="GO:0004527">
    <property type="term" value="F:exonuclease activity"/>
    <property type="evidence" value="ECO:0000318"/>
    <property type="project" value="GO_Central"/>
</dbReference>
<proteinExistence type="predicted"/>
<organism evidence="4 5">
    <name type="scientific">Gorilla gorilla gorilla</name>
    <name type="common">Western lowland gorilla</name>
    <dbReference type="NCBI Taxonomy" id="9595"/>
    <lineage>
        <taxon>Eukaryota</taxon>
        <taxon>Metazoa</taxon>
        <taxon>Chordata</taxon>
        <taxon>Craniata</taxon>
        <taxon>Vertebrata</taxon>
        <taxon>Euteleostomi</taxon>
        <taxon>Mammalia</taxon>
        <taxon>Eutheria</taxon>
        <taxon>Euarchontoglires</taxon>
        <taxon>Primates</taxon>
        <taxon>Haplorrhini</taxon>
        <taxon>Catarrhini</taxon>
        <taxon>Hominidae</taxon>
        <taxon>Gorilla</taxon>
    </lineage>
</organism>
<evidence type="ECO:0000256" key="1">
    <source>
        <dbReference type="ARBA" id="ARBA00022722"/>
    </source>
</evidence>
<protein>
    <recommendedName>
        <fullName evidence="6">RNA exonuclease 4</fullName>
    </recommendedName>
</protein>
<keyword evidence="5" id="KW-1185">Reference proteome</keyword>
<dbReference type="Ensembl" id="ENSGGOT00000034699.2">
    <property type="protein sequence ID" value="ENSGGOP00000027121.2"/>
    <property type="gene ID" value="ENSGGOG00000028432.2"/>
</dbReference>
<evidence type="ECO:0000256" key="2">
    <source>
        <dbReference type="ARBA" id="ARBA00022801"/>
    </source>
</evidence>
<accession>G3SG85</accession>
<dbReference type="GO" id="GO:0006396">
    <property type="term" value="P:RNA processing"/>
    <property type="evidence" value="ECO:0000318"/>
    <property type="project" value="GO_Central"/>
</dbReference>
<dbReference type="GO" id="GO:0003676">
    <property type="term" value="F:nucleic acid binding"/>
    <property type="evidence" value="ECO:0007669"/>
    <property type="project" value="InterPro"/>
</dbReference>
<feature type="compositionally biased region" description="Basic and acidic residues" evidence="3">
    <location>
        <begin position="106"/>
        <end position="127"/>
    </location>
</feature>
<dbReference type="PANTHER" id="PTHR12801:SF124">
    <property type="entry name" value="RNA EXONUCLEASE 4"/>
    <property type="match status" value="1"/>
</dbReference>
<keyword evidence="2" id="KW-0378">Hydrolase</keyword>
<dbReference type="Gene3D" id="3.30.420.10">
    <property type="entry name" value="Ribonuclease H-like superfamily/Ribonuclease H"/>
    <property type="match status" value="1"/>
</dbReference>
<evidence type="ECO:0000256" key="3">
    <source>
        <dbReference type="SAM" id="MobiDB-lite"/>
    </source>
</evidence>
<feature type="compositionally biased region" description="Basic residues" evidence="3">
    <location>
        <begin position="27"/>
        <end position="39"/>
    </location>
</feature>
<dbReference type="Proteomes" id="UP000001519">
    <property type="component" value="Chromosome 15"/>
</dbReference>
<feature type="region of interest" description="Disordered" evidence="3">
    <location>
        <begin position="322"/>
        <end position="351"/>
    </location>
</feature>
<dbReference type="GO" id="GO:0005634">
    <property type="term" value="C:nucleus"/>
    <property type="evidence" value="ECO:0000318"/>
    <property type="project" value="GO_Central"/>
</dbReference>
<dbReference type="InterPro" id="IPR047021">
    <property type="entry name" value="REXO1/3/4-like"/>
</dbReference>
<dbReference type="InParanoid" id="G3SG85"/>
<feature type="region of interest" description="Disordered" evidence="3">
    <location>
        <begin position="81"/>
        <end position="195"/>
    </location>
</feature>
<sequence length="351" mass="38291">MGKAKVPASKRAPSSPVAKPGPVKTLTWKKNKKKKRFWKSKAQEVSKKPGSGPGAVVRPPKAPEDFSQNWKALQEWLLKQKSQAPEKPFVISQMGSKKKPKIIQQNKKETSPQVKGEEMLAGKDQEASRGSVPSGSKMDRKAPVPRTKAGGAEHNKKGTKERTNGVIVPERGDIKHKKQKAKEADPAPPTEEDMWFDDVDPADIEAAIGPEVAKIARKQLGHSEGSVSLRLVKEQAFGGLTRALALDCEMVGVSPKGEESVAARVSGKFKPTEPVTDCRTAVSGIQPENLKQGEELEVVQKEQLSEGTTVLSPLIFKKEELNNQVEAGHSGSRLPRQADHKVRSSRPPWPT</sequence>
<reference evidence="4" key="3">
    <citation type="submission" date="2025-08" db="UniProtKB">
        <authorList>
            <consortium name="Ensembl"/>
        </authorList>
    </citation>
    <scope>IDENTIFICATION</scope>
</reference>
<reference evidence="4" key="4">
    <citation type="submission" date="2025-09" db="UniProtKB">
        <authorList>
            <consortium name="Ensembl"/>
        </authorList>
    </citation>
    <scope>IDENTIFICATION</scope>
</reference>
<name>G3SG85_GORGO</name>
<dbReference type="GeneTree" id="ENSGT00940000159607"/>
<dbReference type="OMA" id="PNTYSKK"/>
<dbReference type="GO" id="GO:0006308">
    <property type="term" value="P:DNA catabolic process"/>
    <property type="evidence" value="ECO:0000318"/>
    <property type="project" value="GO_Central"/>
</dbReference>
<evidence type="ECO:0000313" key="4">
    <source>
        <dbReference type="Ensembl" id="ENSGGOP00000027121.2"/>
    </source>
</evidence>
<dbReference type="EMBL" id="CABD030095225">
    <property type="status" value="NOT_ANNOTATED_CDS"/>
    <property type="molecule type" value="Genomic_DNA"/>
</dbReference>
<dbReference type="HOGENOM" id="CLU_022453_1_1_1"/>
<keyword evidence="1" id="KW-0540">Nuclease</keyword>
<evidence type="ECO:0008006" key="6">
    <source>
        <dbReference type="Google" id="ProtNLM"/>
    </source>
</evidence>
<reference evidence="4 5" key="2">
    <citation type="journal article" date="2012" name="Nature">
        <title>Insights into hominid evolution from the gorilla genome sequence.</title>
        <authorList>
            <person name="Scally A."/>
            <person name="Dutheil J.Y."/>
            <person name="Hillier L.W."/>
            <person name="Jordan G.E."/>
            <person name="Goodhead I."/>
            <person name="Herrero J."/>
            <person name="Hobolth A."/>
            <person name="Lappalainen T."/>
            <person name="Mailund T."/>
            <person name="Marques-Bonet T."/>
            <person name="McCarthy S."/>
            <person name="Montgomery S.H."/>
            <person name="Schwalie P.C."/>
            <person name="Tang Y.A."/>
            <person name="Ward M.C."/>
            <person name="Xue Y."/>
            <person name="Yngvadottir B."/>
            <person name="Alkan C."/>
            <person name="Andersen L.N."/>
            <person name="Ayub Q."/>
            <person name="Ball E.V."/>
            <person name="Beal K."/>
            <person name="Bradley B.J."/>
            <person name="Chen Y."/>
            <person name="Clee C.M."/>
            <person name="Fitzgerald S."/>
            <person name="Graves T.A."/>
            <person name="Gu Y."/>
            <person name="Heath P."/>
            <person name="Heger A."/>
            <person name="Karakoc E."/>
            <person name="Kolb-Kokocinski A."/>
            <person name="Laird G.K."/>
            <person name="Lunter G."/>
            <person name="Meader S."/>
            <person name="Mort M."/>
            <person name="Mullikin J.C."/>
            <person name="Munch K."/>
            <person name="O'Connor T.D."/>
            <person name="Phillips A.D."/>
            <person name="Prado-Martinez J."/>
            <person name="Rogers A.S."/>
            <person name="Sajjadian S."/>
            <person name="Schmidt D."/>
            <person name="Shaw K."/>
            <person name="Simpson J.T."/>
            <person name="Stenson P.D."/>
            <person name="Turner D.J."/>
            <person name="Vigilant L."/>
            <person name="Vilella A.J."/>
            <person name="Whitener W."/>
            <person name="Zhu B."/>
            <person name="Cooper D.N."/>
            <person name="de Jong P."/>
            <person name="Dermitzakis E.T."/>
            <person name="Eichler E.E."/>
            <person name="Flicek P."/>
            <person name="Goldman N."/>
            <person name="Mundy N.I."/>
            <person name="Ning Z."/>
            <person name="Odom D.T."/>
            <person name="Ponting C.P."/>
            <person name="Quail M.A."/>
            <person name="Ryder O.A."/>
            <person name="Searle S.M."/>
            <person name="Warren W.C."/>
            <person name="Wilson R.K."/>
            <person name="Schierup M.H."/>
            <person name="Rogers J."/>
            <person name="Tyler-Smith C."/>
            <person name="Durbin R."/>
        </authorList>
    </citation>
    <scope>NUCLEOTIDE SEQUENCE [LARGE SCALE GENOMIC DNA]</scope>
</reference>
<evidence type="ECO:0000313" key="5">
    <source>
        <dbReference type="Proteomes" id="UP000001519"/>
    </source>
</evidence>
<dbReference type="PANTHER" id="PTHR12801">
    <property type="entry name" value="RNA EXONUCLEASE REXO1 / RECO3 FAMILY MEMBER-RELATED"/>
    <property type="match status" value="1"/>
</dbReference>